<protein>
    <recommendedName>
        <fullName evidence="10">GlsB/YeaQ/YmgE family stress response membrane protein</fullName>
    </recommendedName>
</protein>
<feature type="transmembrane region" description="Helical" evidence="7">
    <location>
        <begin position="6"/>
        <end position="23"/>
    </location>
</feature>
<proteinExistence type="inferred from homology"/>
<keyword evidence="5 7" id="KW-1133">Transmembrane helix</keyword>
<keyword evidence="6 7" id="KW-0472">Membrane</keyword>
<evidence type="ECO:0000313" key="9">
    <source>
        <dbReference type="Proteomes" id="UP001342418"/>
    </source>
</evidence>
<accession>A0ABY5MN82</accession>
<gene>
    <name evidence="8" type="ORF">NTH_03948</name>
</gene>
<evidence type="ECO:0000256" key="6">
    <source>
        <dbReference type="ARBA" id="ARBA00023136"/>
    </source>
</evidence>
<evidence type="ECO:0000256" key="4">
    <source>
        <dbReference type="ARBA" id="ARBA00022692"/>
    </source>
</evidence>
<dbReference type="Proteomes" id="UP001342418">
    <property type="component" value="Chromosome"/>
</dbReference>
<reference evidence="8 9" key="1">
    <citation type="submission" date="2018-07" db="EMBL/GenBank/DDBJ databases">
        <title>Genome sequence of Nitratireductor thuwali#1536.</title>
        <authorList>
            <person name="Michoud G."/>
            <person name="Merlino G."/>
            <person name="Sefrji F.O."/>
            <person name="Daffonchio D."/>
        </authorList>
    </citation>
    <scope>NUCLEOTIDE SEQUENCE [LARGE SCALE GENOMIC DNA]</scope>
    <source>
        <strain evidence="9">Nit1536</strain>
    </source>
</reference>
<dbReference type="InterPro" id="IPR007341">
    <property type="entry name" value="Transgly_assoc"/>
</dbReference>
<evidence type="ECO:0000256" key="3">
    <source>
        <dbReference type="ARBA" id="ARBA00022475"/>
    </source>
</evidence>
<dbReference type="Pfam" id="PF04226">
    <property type="entry name" value="Transgly_assoc"/>
    <property type="match status" value="1"/>
</dbReference>
<feature type="transmembrane region" description="Helical" evidence="7">
    <location>
        <begin position="59"/>
        <end position="80"/>
    </location>
</feature>
<comment type="similarity">
    <text evidence="2">Belongs to the UPF0410 family.</text>
</comment>
<keyword evidence="9" id="KW-1185">Reference proteome</keyword>
<evidence type="ECO:0000256" key="1">
    <source>
        <dbReference type="ARBA" id="ARBA00004651"/>
    </source>
</evidence>
<comment type="subcellular location">
    <subcellularLocation>
        <location evidence="1">Cell membrane</location>
        <topology evidence="1">Multi-pass membrane protein</topology>
    </subcellularLocation>
</comment>
<keyword evidence="4 7" id="KW-0812">Transmembrane</keyword>
<dbReference type="EMBL" id="CP030941">
    <property type="protein sequence ID" value="UUP19445.1"/>
    <property type="molecule type" value="Genomic_DNA"/>
</dbReference>
<sequence length="84" mass="8776">MEGLGWILTIIIGGLAGWIAEKVMKAEHGLLTNIVLGILGAVVLNAILFAVVGTTLGGVIGQLIIGVIGASLLIWLYRLIRGRT</sequence>
<dbReference type="PANTHER" id="PTHR33884:SF3">
    <property type="entry name" value="UPF0410 PROTEIN YMGE"/>
    <property type="match status" value="1"/>
</dbReference>
<evidence type="ECO:0000256" key="5">
    <source>
        <dbReference type="ARBA" id="ARBA00022989"/>
    </source>
</evidence>
<name>A0ABY5MN82_9HYPH</name>
<evidence type="ECO:0000256" key="2">
    <source>
        <dbReference type="ARBA" id="ARBA00011006"/>
    </source>
</evidence>
<dbReference type="RefSeq" id="WP_338531595.1">
    <property type="nucleotide sequence ID" value="NZ_CP030941.1"/>
</dbReference>
<dbReference type="PANTHER" id="PTHR33884">
    <property type="entry name" value="UPF0410 PROTEIN YMGE"/>
    <property type="match status" value="1"/>
</dbReference>
<keyword evidence="3" id="KW-1003">Cell membrane</keyword>
<organism evidence="8 9">
    <name type="scientific">Nitratireductor thuwali</name>
    <dbReference type="NCBI Taxonomy" id="2267699"/>
    <lineage>
        <taxon>Bacteria</taxon>
        <taxon>Pseudomonadati</taxon>
        <taxon>Pseudomonadota</taxon>
        <taxon>Alphaproteobacteria</taxon>
        <taxon>Hyphomicrobiales</taxon>
        <taxon>Phyllobacteriaceae</taxon>
        <taxon>Nitratireductor</taxon>
    </lineage>
</organism>
<evidence type="ECO:0000313" key="8">
    <source>
        <dbReference type="EMBL" id="UUP19445.1"/>
    </source>
</evidence>
<feature type="transmembrane region" description="Helical" evidence="7">
    <location>
        <begin position="30"/>
        <end position="53"/>
    </location>
</feature>
<evidence type="ECO:0000256" key="7">
    <source>
        <dbReference type="SAM" id="Phobius"/>
    </source>
</evidence>
<evidence type="ECO:0008006" key="10">
    <source>
        <dbReference type="Google" id="ProtNLM"/>
    </source>
</evidence>